<name>A0A101M183_PICGL</name>
<reference evidence="1" key="1">
    <citation type="journal article" date="2015" name="Genome Biol. Evol.">
        <title>Organellar Genomes of White Spruce (Picea glauca): Assembly and Annotation.</title>
        <authorList>
            <person name="Jackman S.D."/>
            <person name="Warren R.L."/>
            <person name="Gibb E.A."/>
            <person name="Vandervalk B.P."/>
            <person name="Mohamadi H."/>
            <person name="Chu J."/>
            <person name="Raymond A."/>
            <person name="Pleasance S."/>
            <person name="Coope R."/>
            <person name="Wildung M.R."/>
            <person name="Ritland C.E."/>
            <person name="Bousquet J."/>
            <person name="Jones S.J."/>
            <person name="Bohlmann J."/>
            <person name="Birol I."/>
        </authorList>
    </citation>
    <scope>NUCLEOTIDE SEQUENCE [LARGE SCALE GENOMIC DNA]</scope>
    <source>
        <tissue evidence="1">Flushing bud</tissue>
    </source>
</reference>
<keyword evidence="1" id="KW-0496">Mitochondrion</keyword>
<gene>
    <name evidence="1" type="ORF">ABT39_MTgene3684</name>
</gene>
<comment type="caution">
    <text evidence="1">The sequence shown here is derived from an EMBL/GenBank/DDBJ whole genome shotgun (WGS) entry which is preliminary data.</text>
</comment>
<evidence type="ECO:0000313" key="1">
    <source>
        <dbReference type="EMBL" id="KUM49135.1"/>
    </source>
</evidence>
<protein>
    <submittedName>
        <fullName evidence="1">Uncharacterized protein</fullName>
    </submittedName>
</protein>
<organism evidence="1">
    <name type="scientific">Picea glauca</name>
    <name type="common">White spruce</name>
    <name type="synonym">Pinus glauca</name>
    <dbReference type="NCBI Taxonomy" id="3330"/>
    <lineage>
        <taxon>Eukaryota</taxon>
        <taxon>Viridiplantae</taxon>
        <taxon>Streptophyta</taxon>
        <taxon>Embryophyta</taxon>
        <taxon>Tracheophyta</taxon>
        <taxon>Spermatophyta</taxon>
        <taxon>Pinopsida</taxon>
        <taxon>Pinidae</taxon>
        <taxon>Conifers I</taxon>
        <taxon>Pinales</taxon>
        <taxon>Pinaceae</taxon>
        <taxon>Picea</taxon>
    </lineage>
</organism>
<dbReference type="EMBL" id="LKAM01000003">
    <property type="protein sequence ID" value="KUM49135.1"/>
    <property type="molecule type" value="Genomic_DNA"/>
</dbReference>
<proteinExistence type="predicted"/>
<accession>A0A101M183</accession>
<dbReference type="AlphaFoldDB" id="A0A101M183"/>
<sequence length="64" mass="6920">MALPSPLLFNNRSRLLAVLPLQLLIIYLKSAACSFASVSYTFSTHHITGAHAAYVSMAFTFASS</sequence>
<geneLocation type="mitochondrion" evidence="1"/>